<evidence type="ECO:0000256" key="3">
    <source>
        <dbReference type="ARBA" id="ARBA00022786"/>
    </source>
</evidence>
<feature type="region of interest" description="Disordered" evidence="6">
    <location>
        <begin position="32"/>
        <end position="59"/>
    </location>
</feature>
<accession>M7YMM5</accession>
<protein>
    <submittedName>
        <fullName evidence="7">E3 ubiquitin-protein ligase CHFR</fullName>
    </submittedName>
</protein>
<reference evidence="7" key="1">
    <citation type="journal article" date="2013" name="Nature">
        <title>Draft genome of the wheat A-genome progenitor Triticum urartu.</title>
        <authorList>
            <person name="Ling H.Q."/>
            <person name="Zhao S."/>
            <person name="Liu D."/>
            <person name="Wang J."/>
            <person name="Sun H."/>
            <person name="Zhang C."/>
            <person name="Fan H."/>
            <person name="Li D."/>
            <person name="Dong L."/>
            <person name="Tao Y."/>
            <person name="Gao C."/>
            <person name="Wu H."/>
            <person name="Li Y."/>
            <person name="Cui Y."/>
            <person name="Guo X."/>
            <person name="Zheng S."/>
            <person name="Wang B."/>
            <person name="Yu K."/>
            <person name="Liang Q."/>
            <person name="Yang W."/>
            <person name="Lou X."/>
            <person name="Chen J."/>
            <person name="Feng M."/>
            <person name="Jian J."/>
            <person name="Zhang X."/>
            <person name="Luo G."/>
            <person name="Jiang Y."/>
            <person name="Liu J."/>
            <person name="Wang Z."/>
            <person name="Sha Y."/>
            <person name="Zhang B."/>
            <person name="Wu H."/>
            <person name="Tang D."/>
            <person name="Shen Q."/>
            <person name="Xue P."/>
            <person name="Zou S."/>
            <person name="Wang X."/>
            <person name="Liu X."/>
            <person name="Wang F."/>
            <person name="Yang Y."/>
            <person name="An X."/>
            <person name="Dong Z."/>
            <person name="Zhang K."/>
            <person name="Zhang X."/>
            <person name="Luo M.C."/>
            <person name="Dvorak J."/>
            <person name="Tong Y."/>
            <person name="Wang J."/>
            <person name="Yang H."/>
            <person name="Li Z."/>
            <person name="Wang D."/>
            <person name="Zhang A."/>
            <person name="Wang J."/>
        </authorList>
    </citation>
    <scope>NUCLEOTIDE SEQUENCE</scope>
</reference>
<evidence type="ECO:0000256" key="6">
    <source>
        <dbReference type="SAM" id="MobiDB-lite"/>
    </source>
</evidence>
<evidence type="ECO:0000256" key="4">
    <source>
        <dbReference type="ARBA" id="ARBA00023242"/>
    </source>
</evidence>
<dbReference type="PANTHER" id="PTHR16079:SF4">
    <property type="entry name" value="E3 UBIQUITIN-PROTEIN LIGASE CHFR"/>
    <property type="match status" value="1"/>
</dbReference>
<sequence>MTKTSEEETIPVIHEPRTQHMVHHLSDVVDADHNLHPLPDQLPSSAPRRRAAGGRRKARSPFLSSKMISCNLQLAGYRFSGGVPADSAYPEVAVAEGDAVVCSLVAPAAGGEELAWCEIRRGGDASSATIRNLSSDAIIVDGRVIQQELVDIKPGSKIVPGPQEEGHLVYTFDITAAKDHDKNNVKILLDIENAKCSICLNLWHDVVTVAPCFHNFCNGCFSEWLRRSSSKSRDKSQSAACPQCRTSVQSVGRNHFLHNIEEAILQAFSSLQRSDDEIALLESYASVKSNLVSLQPYFESHGLNWLANLSIITSSILIQAIQGCDMINWTSYRGLKIARFCEVLGKQKNQSRKRPLPPASDESNDAEFPCPQCGLGCDGSFCGAYWYSQGVNSSHCNLICNQETFRMITERCIQKSGKTLQAVISEWIAKFDNKELDRSRLQLNNVEAITSRTYLCNHCYNKFVDFLLYWFRVSTPRNLLPADAADRDSCWYGFMCRTQHHRQDHAKKLNHVRGYVWFQGCTTGLSLSFLKHENEMAKRRWPCAQ</sequence>
<dbReference type="Pfam" id="PF13639">
    <property type="entry name" value="zf-RING_2"/>
    <property type="match status" value="1"/>
</dbReference>
<dbReference type="OMA" id="HNPICDQ"/>
<dbReference type="Gene3D" id="3.30.40.10">
    <property type="entry name" value="Zinc/RING finger domain, C3HC4 (zinc finger)"/>
    <property type="match status" value="1"/>
</dbReference>
<comment type="subcellular location">
    <subcellularLocation>
        <location evidence="1">Nucleus</location>
    </subcellularLocation>
</comment>
<proteinExistence type="predicted"/>
<dbReference type="GO" id="GO:0004842">
    <property type="term" value="F:ubiquitin-protein transferase activity"/>
    <property type="evidence" value="ECO:0007669"/>
    <property type="project" value="TreeGrafter"/>
</dbReference>
<dbReference type="STRING" id="4572.M7YMM5"/>
<gene>
    <name evidence="7" type="ORF">TRIUR3_32207</name>
</gene>
<keyword evidence="2" id="KW-0808">Transferase</keyword>
<organism evidence="7">
    <name type="scientific">Triticum urartu</name>
    <name type="common">Red wild einkorn</name>
    <name type="synonym">Crithodium urartu</name>
    <dbReference type="NCBI Taxonomy" id="4572"/>
    <lineage>
        <taxon>Eukaryota</taxon>
        <taxon>Viridiplantae</taxon>
        <taxon>Streptophyta</taxon>
        <taxon>Embryophyta</taxon>
        <taxon>Tracheophyta</taxon>
        <taxon>Spermatophyta</taxon>
        <taxon>Magnoliopsida</taxon>
        <taxon>Liliopsida</taxon>
        <taxon>Poales</taxon>
        <taxon>Poaceae</taxon>
        <taxon>BOP clade</taxon>
        <taxon>Pooideae</taxon>
        <taxon>Triticodae</taxon>
        <taxon>Triticeae</taxon>
        <taxon>Triticinae</taxon>
        <taxon>Triticum</taxon>
    </lineage>
</organism>
<name>M7YMM5_TRIUA</name>
<evidence type="ECO:0000313" key="7">
    <source>
        <dbReference type="EMBL" id="EMS51793.1"/>
    </source>
</evidence>
<dbReference type="FunFam" id="3.30.40.10:FF:000410">
    <property type="entry name" value="At1g47570"/>
    <property type="match status" value="1"/>
</dbReference>
<dbReference type="PROSITE" id="PS50089">
    <property type="entry name" value="ZF_RING_2"/>
    <property type="match status" value="1"/>
</dbReference>
<dbReference type="SMART" id="SM00184">
    <property type="entry name" value="RING"/>
    <property type="match status" value="1"/>
</dbReference>
<dbReference type="EMBL" id="KD215950">
    <property type="protein sequence ID" value="EMS51793.1"/>
    <property type="molecule type" value="Genomic_DNA"/>
</dbReference>
<evidence type="ECO:0000256" key="5">
    <source>
        <dbReference type="ARBA" id="ARBA00023306"/>
    </source>
</evidence>
<dbReference type="InterPro" id="IPR013083">
    <property type="entry name" value="Znf_RING/FYVE/PHD"/>
</dbReference>
<dbReference type="GO" id="GO:0016567">
    <property type="term" value="P:protein ubiquitination"/>
    <property type="evidence" value="ECO:0007669"/>
    <property type="project" value="TreeGrafter"/>
</dbReference>
<dbReference type="Pfam" id="PF17979">
    <property type="entry name" value="zf-CRD"/>
    <property type="match status" value="1"/>
</dbReference>
<keyword evidence="5" id="KW-0131">Cell cycle</keyword>
<dbReference type="InterPro" id="IPR001841">
    <property type="entry name" value="Znf_RING"/>
</dbReference>
<keyword evidence="4" id="KW-0539">Nucleus</keyword>
<dbReference type="InterPro" id="IPR052256">
    <property type="entry name" value="E3_ubiquitin-ligase_CHFR"/>
</dbReference>
<evidence type="ECO:0000256" key="1">
    <source>
        <dbReference type="ARBA" id="ARBA00004123"/>
    </source>
</evidence>
<evidence type="ECO:0000256" key="2">
    <source>
        <dbReference type="ARBA" id="ARBA00022679"/>
    </source>
</evidence>
<dbReference type="AlphaFoldDB" id="M7YMM5"/>
<dbReference type="eggNOG" id="KOG0802">
    <property type="taxonomic scope" value="Eukaryota"/>
</dbReference>
<feature type="compositionally biased region" description="Basic residues" evidence="6">
    <location>
        <begin position="47"/>
        <end position="59"/>
    </location>
</feature>
<dbReference type="GO" id="GO:0006511">
    <property type="term" value="P:ubiquitin-dependent protein catabolic process"/>
    <property type="evidence" value="ECO:0007669"/>
    <property type="project" value="TreeGrafter"/>
</dbReference>
<dbReference type="PANTHER" id="PTHR16079">
    <property type="entry name" value="UBIQUITIN LIGASE PROTEIN CHFR"/>
    <property type="match status" value="1"/>
</dbReference>
<dbReference type="GO" id="GO:0005634">
    <property type="term" value="C:nucleus"/>
    <property type="evidence" value="ECO:0007669"/>
    <property type="project" value="UniProtKB-SubCell"/>
</dbReference>
<dbReference type="InterPro" id="IPR040909">
    <property type="entry name" value="CHFR_Znf-CRD"/>
</dbReference>
<dbReference type="SUPFAM" id="SSF57850">
    <property type="entry name" value="RING/U-box"/>
    <property type="match status" value="1"/>
</dbReference>
<keyword evidence="3" id="KW-0833">Ubl conjugation pathway</keyword>